<reference evidence="15" key="2">
    <citation type="submission" date="2023-01" db="EMBL/GenBank/DDBJ databases">
        <title>Gilvimarinus xylanilyticus HB14 isolated from Caulerpa lentillifera aquaculture base in Hainan, China.</title>
        <authorList>
            <person name="Zhang Y.-J."/>
        </authorList>
    </citation>
    <scope>NUCLEOTIDE SEQUENCE</scope>
    <source>
        <strain evidence="15">HB14</strain>
    </source>
</reference>
<keyword evidence="7 10" id="KW-0472">Membrane</keyword>
<dbReference type="NCBIfam" id="NF010051">
    <property type="entry name" value="PRK13528.1"/>
    <property type="match status" value="1"/>
</dbReference>
<dbReference type="RefSeq" id="WP_253969175.1">
    <property type="nucleotide sequence ID" value="NZ_JAMFTH010000007.1"/>
</dbReference>
<evidence type="ECO:0000256" key="11">
    <source>
        <dbReference type="RuleBase" id="RU003357"/>
    </source>
</evidence>
<gene>
    <name evidence="15" type="ORF">M6D89_16410</name>
</gene>
<keyword evidence="9 10" id="KW-0998">Cell outer membrane</keyword>
<reference evidence="15" key="1">
    <citation type="submission" date="2022-05" db="EMBL/GenBank/DDBJ databases">
        <authorList>
            <person name="Sun H.-N."/>
        </authorList>
    </citation>
    <scope>NUCLEOTIDE SEQUENCE</scope>
    <source>
        <strain evidence="15">HB14</strain>
    </source>
</reference>
<dbReference type="Gene3D" id="2.40.170.20">
    <property type="entry name" value="TonB-dependent receptor, beta-barrel domain"/>
    <property type="match status" value="1"/>
</dbReference>
<evidence type="ECO:0000256" key="9">
    <source>
        <dbReference type="ARBA" id="ARBA00023237"/>
    </source>
</evidence>
<keyword evidence="16" id="KW-1185">Reference proteome</keyword>
<sequence>MNKLSSKLALMGALFPMCSTVALAQQSQDDEVQVLKTTVVQAASEELKQAQGVSIVTEEDMKHRPVANDIAEIVRTMPGVNLSGNSSSGQYGNNRQIDIRGMGPENTLILIDGKPVLSRNSVKMGRSGERNTRGDSNWVPPEAIERIEVIRGPAAARYGSGAAGGVVNIITKKPDEATATITAETQLSEDSMEGDQYRANIVAASPLTERFSQRTYISYNKQDADDVDINRDETVEGSRVAAGREGVENQDFRTMLRFDQSETQTWELEGAYSRQGNIYAGDNAFQGVDHEMSNLLVGEETNVMRRKTLSLTHKGNFSFGDSFSYIQWENTNNSRLGEGAAGGGDGAINSEEFVTTELQNISAKTEWNTPVQLGGLNQTITYGAEYRSEELEDDVHNQNGLGNVEEGDIPGTIVDPDLRPSTTDADLFGVYIEDNIALTDTIMLTPGVRFDSHSESGTNWSPSVNASWQATSNLSLQAGVSRAFKTPNLYQLNPNYAYRTRGNGCPLAYPSLGGGCTILGNPDLEAETSINSEIGVNYTGDSGFATGLTYFHNDYENKITTSGTDPIGVYDSTQVFRWENAPEAIVEGLEGNLSVPFAQALTFTLNATVMLESKDTSTGEPLSIIPDYTLNSMLVWSVTDRWDMVLSGQHYGPTDSPKLEASGDVVENQMDRDAYNVINFSTNYAFGGGFEVVLSVKNLVNDQLKREGTSTNAGANTYNEPGRSYLVSLSKTF</sequence>
<keyword evidence="4 10" id="KW-1134">Transmembrane beta strand</keyword>
<dbReference type="EMBL" id="JAMFTH010000007">
    <property type="protein sequence ID" value="MCP8900889.1"/>
    <property type="molecule type" value="Genomic_DNA"/>
</dbReference>
<dbReference type="PANTHER" id="PTHR30069:SF51">
    <property type="entry name" value="FERRIENTEROBACTIN RECEPTOR"/>
    <property type="match status" value="1"/>
</dbReference>
<comment type="subcellular location">
    <subcellularLocation>
        <location evidence="1 10">Cell outer membrane</location>
        <topology evidence="1 10">Multi-pass membrane protein</topology>
    </subcellularLocation>
</comment>
<dbReference type="Gene3D" id="2.170.130.10">
    <property type="entry name" value="TonB-dependent receptor, plug domain"/>
    <property type="match status" value="1"/>
</dbReference>
<dbReference type="GO" id="GO:0015344">
    <property type="term" value="F:siderophore uptake transmembrane transporter activity"/>
    <property type="evidence" value="ECO:0007669"/>
    <property type="project" value="TreeGrafter"/>
</dbReference>
<dbReference type="NCBIfam" id="TIGR01783">
    <property type="entry name" value="TonB-siderophor"/>
    <property type="match status" value="1"/>
</dbReference>
<keyword evidence="12" id="KW-0732">Signal</keyword>
<dbReference type="InterPro" id="IPR000531">
    <property type="entry name" value="Beta-barrel_TonB"/>
</dbReference>
<evidence type="ECO:0000259" key="13">
    <source>
        <dbReference type="Pfam" id="PF00593"/>
    </source>
</evidence>
<comment type="caution">
    <text evidence="15">The sequence shown here is derived from an EMBL/GenBank/DDBJ whole genome shotgun (WGS) entry which is preliminary data.</text>
</comment>
<evidence type="ECO:0000256" key="12">
    <source>
        <dbReference type="SAM" id="SignalP"/>
    </source>
</evidence>
<evidence type="ECO:0000313" key="15">
    <source>
        <dbReference type="EMBL" id="MCP8900889.1"/>
    </source>
</evidence>
<evidence type="ECO:0000256" key="7">
    <source>
        <dbReference type="ARBA" id="ARBA00023136"/>
    </source>
</evidence>
<dbReference type="PROSITE" id="PS52016">
    <property type="entry name" value="TONB_DEPENDENT_REC_3"/>
    <property type="match status" value="1"/>
</dbReference>
<keyword evidence="5 10" id="KW-0812">Transmembrane</keyword>
<accession>A0A9X2HZZ9</accession>
<evidence type="ECO:0000256" key="5">
    <source>
        <dbReference type="ARBA" id="ARBA00022692"/>
    </source>
</evidence>
<keyword evidence="8 15" id="KW-0675">Receptor</keyword>
<dbReference type="InterPro" id="IPR039426">
    <property type="entry name" value="TonB-dep_rcpt-like"/>
</dbReference>
<feature type="signal peptide" evidence="12">
    <location>
        <begin position="1"/>
        <end position="24"/>
    </location>
</feature>
<feature type="chain" id="PRO_5040725445" evidence="12">
    <location>
        <begin position="25"/>
        <end position="733"/>
    </location>
</feature>
<keyword evidence="3 10" id="KW-0813">Transport</keyword>
<comment type="similarity">
    <text evidence="2 10 11">Belongs to the TonB-dependent receptor family.</text>
</comment>
<evidence type="ECO:0000256" key="2">
    <source>
        <dbReference type="ARBA" id="ARBA00009810"/>
    </source>
</evidence>
<dbReference type="InterPro" id="IPR010105">
    <property type="entry name" value="TonB_sidphr_rcpt"/>
</dbReference>
<dbReference type="InterPro" id="IPR058134">
    <property type="entry name" value="PirA/FepA/PfeA"/>
</dbReference>
<dbReference type="InterPro" id="IPR012910">
    <property type="entry name" value="Plug_dom"/>
</dbReference>
<dbReference type="GO" id="GO:0044718">
    <property type="term" value="P:siderophore transmembrane transport"/>
    <property type="evidence" value="ECO:0007669"/>
    <property type="project" value="TreeGrafter"/>
</dbReference>
<dbReference type="InterPro" id="IPR036942">
    <property type="entry name" value="Beta-barrel_TonB_sf"/>
</dbReference>
<dbReference type="GO" id="GO:0042912">
    <property type="term" value="F:colicin transmembrane transporter activity"/>
    <property type="evidence" value="ECO:0007669"/>
    <property type="project" value="TreeGrafter"/>
</dbReference>
<dbReference type="SUPFAM" id="SSF56935">
    <property type="entry name" value="Porins"/>
    <property type="match status" value="1"/>
</dbReference>
<protein>
    <submittedName>
        <fullName evidence="15">FepA family TonB-dependent siderophore receptor</fullName>
    </submittedName>
</protein>
<evidence type="ECO:0000256" key="8">
    <source>
        <dbReference type="ARBA" id="ARBA00023170"/>
    </source>
</evidence>
<evidence type="ECO:0000256" key="6">
    <source>
        <dbReference type="ARBA" id="ARBA00023077"/>
    </source>
</evidence>
<name>A0A9X2HZZ9_9GAMM</name>
<dbReference type="NCBIfam" id="NF010048">
    <property type="entry name" value="PRK13524.1"/>
    <property type="match status" value="1"/>
</dbReference>
<dbReference type="AlphaFoldDB" id="A0A9X2HZZ9"/>
<feature type="domain" description="TonB-dependent receptor-like beta-barrel" evidence="13">
    <location>
        <begin position="254"/>
        <end position="699"/>
    </location>
</feature>
<dbReference type="GO" id="GO:0038023">
    <property type="term" value="F:signaling receptor activity"/>
    <property type="evidence" value="ECO:0007669"/>
    <property type="project" value="InterPro"/>
</dbReference>
<evidence type="ECO:0000256" key="10">
    <source>
        <dbReference type="PROSITE-ProRule" id="PRU01360"/>
    </source>
</evidence>
<evidence type="ECO:0000256" key="1">
    <source>
        <dbReference type="ARBA" id="ARBA00004571"/>
    </source>
</evidence>
<dbReference type="InterPro" id="IPR037066">
    <property type="entry name" value="Plug_dom_sf"/>
</dbReference>
<feature type="domain" description="TonB-dependent receptor plug" evidence="14">
    <location>
        <begin position="48"/>
        <end position="166"/>
    </location>
</feature>
<dbReference type="Pfam" id="PF07715">
    <property type="entry name" value="Plug"/>
    <property type="match status" value="1"/>
</dbReference>
<dbReference type="CDD" id="cd01347">
    <property type="entry name" value="ligand_gated_channel"/>
    <property type="match status" value="1"/>
</dbReference>
<evidence type="ECO:0000256" key="4">
    <source>
        <dbReference type="ARBA" id="ARBA00022452"/>
    </source>
</evidence>
<dbReference type="Pfam" id="PF00593">
    <property type="entry name" value="TonB_dep_Rec_b-barrel"/>
    <property type="match status" value="1"/>
</dbReference>
<evidence type="ECO:0000313" key="16">
    <source>
        <dbReference type="Proteomes" id="UP001139319"/>
    </source>
</evidence>
<keyword evidence="6 11" id="KW-0798">TonB box</keyword>
<dbReference type="Proteomes" id="UP001139319">
    <property type="component" value="Unassembled WGS sequence"/>
</dbReference>
<dbReference type="PANTHER" id="PTHR30069">
    <property type="entry name" value="TONB-DEPENDENT OUTER MEMBRANE RECEPTOR"/>
    <property type="match status" value="1"/>
</dbReference>
<dbReference type="GO" id="GO:0042931">
    <property type="term" value="F:enterobactin transmembrane transporter activity"/>
    <property type="evidence" value="ECO:0007669"/>
    <property type="project" value="TreeGrafter"/>
</dbReference>
<organism evidence="15 16">
    <name type="scientific">Gilvimarinus xylanilyticus</name>
    <dbReference type="NCBI Taxonomy" id="2944139"/>
    <lineage>
        <taxon>Bacteria</taxon>
        <taxon>Pseudomonadati</taxon>
        <taxon>Pseudomonadota</taxon>
        <taxon>Gammaproteobacteria</taxon>
        <taxon>Cellvibrionales</taxon>
        <taxon>Cellvibrionaceae</taxon>
        <taxon>Gilvimarinus</taxon>
    </lineage>
</organism>
<evidence type="ECO:0000256" key="3">
    <source>
        <dbReference type="ARBA" id="ARBA00022448"/>
    </source>
</evidence>
<evidence type="ECO:0000259" key="14">
    <source>
        <dbReference type="Pfam" id="PF07715"/>
    </source>
</evidence>
<dbReference type="GO" id="GO:0009279">
    <property type="term" value="C:cell outer membrane"/>
    <property type="evidence" value="ECO:0007669"/>
    <property type="project" value="UniProtKB-SubCell"/>
</dbReference>
<proteinExistence type="inferred from homology"/>